<reference evidence="1 2" key="1">
    <citation type="submission" date="2013-11" db="EMBL/GenBank/DDBJ databases">
        <title>The Genome Sequence of Phytophthora parasitica P1976.</title>
        <authorList>
            <consortium name="The Broad Institute Genomics Platform"/>
            <person name="Russ C."/>
            <person name="Tyler B."/>
            <person name="Panabieres F."/>
            <person name="Shan W."/>
            <person name="Tripathy S."/>
            <person name="Grunwald N."/>
            <person name="Machado M."/>
            <person name="Johnson C.S."/>
            <person name="Walker B."/>
            <person name="Young S."/>
            <person name="Zeng Q."/>
            <person name="Gargeya S."/>
            <person name="Fitzgerald M."/>
            <person name="Haas B."/>
            <person name="Abouelleil A."/>
            <person name="Allen A.W."/>
            <person name="Alvarado L."/>
            <person name="Arachchi H.M."/>
            <person name="Berlin A.M."/>
            <person name="Chapman S.B."/>
            <person name="Gainer-Dewar J."/>
            <person name="Goldberg J."/>
            <person name="Griggs A."/>
            <person name="Gujja S."/>
            <person name="Hansen M."/>
            <person name="Howarth C."/>
            <person name="Imamovic A."/>
            <person name="Ireland A."/>
            <person name="Larimer J."/>
            <person name="McCowan C."/>
            <person name="Murphy C."/>
            <person name="Pearson M."/>
            <person name="Poon T.W."/>
            <person name="Priest M."/>
            <person name="Roberts A."/>
            <person name="Saif S."/>
            <person name="Shea T."/>
            <person name="Sisk P."/>
            <person name="Sykes S."/>
            <person name="Wortman J."/>
            <person name="Nusbaum C."/>
            <person name="Birren B."/>
        </authorList>
    </citation>
    <scope>NUCLEOTIDE SEQUENCE [LARGE SCALE GENOMIC DNA]</scope>
    <source>
        <strain evidence="1 2">P1976</strain>
    </source>
</reference>
<evidence type="ECO:0008006" key="3">
    <source>
        <dbReference type="Google" id="ProtNLM"/>
    </source>
</evidence>
<sequence>MALRKVYTCVTGKQFEVRYAMGDADDAQYNAVQRVLGVDNNLTILMCFYHVAAKVHEKTKGL</sequence>
<name>A0A080ZBY5_PHYNI</name>
<comment type="caution">
    <text evidence="1">The sequence shown here is derived from an EMBL/GenBank/DDBJ whole genome shotgun (WGS) entry which is preliminary data.</text>
</comment>
<proteinExistence type="predicted"/>
<dbReference type="Proteomes" id="UP000028582">
    <property type="component" value="Unassembled WGS sequence"/>
</dbReference>
<dbReference type="OrthoDB" id="10521215at2759"/>
<gene>
    <name evidence="1" type="ORF">F444_18240</name>
</gene>
<dbReference type="AlphaFoldDB" id="A0A080ZBY5"/>
<protein>
    <recommendedName>
        <fullName evidence="3">MULE transposase domain-containing protein</fullName>
    </recommendedName>
</protein>
<dbReference type="EMBL" id="ANJA01003323">
    <property type="protein sequence ID" value="ETO64146.1"/>
    <property type="molecule type" value="Genomic_DNA"/>
</dbReference>
<accession>A0A080ZBY5</accession>
<evidence type="ECO:0000313" key="2">
    <source>
        <dbReference type="Proteomes" id="UP000028582"/>
    </source>
</evidence>
<organism evidence="1 2">
    <name type="scientific">Phytophthora nicotianae P1976</name>
    <dbReference type="NCBI Taxonomy" id="1317066"/>
    <lineage>
        <taxon>Eukaryota</taxon>
        <taxon>Sar</taxon>
        <taxon>Stramenopiles</taxon>
        <taxon>Oomycota</taxon>
        <taxon>Peronosporomycetes</taxon>
        <taxon>Peronosporales</taxon>
        <taxon>Peronosporaceae</taxon>
        <taxon>Phytophthora</taxon>
    </lineage>
</organism>
<evidence type="ECO:0000313" key="1">
    <source>
        <dbReference type="EMBL" id="ETO64146.1"/>
    </source>
</evidence>